<proteinExistence type="predicted"/>
<comment type="caution">
    <text evidence="2">The sequence shown here is derived from an EMBL/GenBank/DDBJ whole genome shotgun (WGS) entry which is preliminary data.</text>
</comment>
<evidence type="ECO:0000256" key="1">
    <source>
        <dbReference type="SAM" id="Phobius"/>
    </source>
</evidence>
<accession>A0AAW0CTR3</accession>
<evidence type="ECO:0000313" key="3">
    <source>
        <dbReference type="Proteomes" id="UP001383192"/>
    </source>
</evidence>
<dbReference type="AlphaFoldDB" id="A0AAW0CTR3"/>
<organism evidence="2 3">
    <name type="scientific">Paramarasmius palmivorus</name>
    <dbReference type="NCBI Taxonomy" id="297713"/>
    <lineage>
        <taxon>Eukaryota</taxon>
        <taxon>Fungi</taxon>
        <taxon>Dikarya</taxon>
        <taxon>Basidiomycota</taxon>
        <taxon>Agaricomycotina</taxon>
        <taxon>Agaricomycetes</taxon>
        <taxon>Agaricomycetidae</taxon>
        <taxon>Agaricales</taxon>
        <taxon>Marasmiineae</taxon>
        <taxon>Marasmiaceae</taxon>
        <taxon>Paramarasmius</taxon>
    </lineage>
</organism>
<dbReference type="Proteomes" id="UP001383192">
    <property type="component" value="Unassembled WGS sequence"/>
</dbReference>
<dbReference type="EMBL" id="JAYKXP010000033">
    <property type="protein sequence ID" value="KAK7041651.1"/>
    <property type="molecule type" value="Genomic_DNA"/>
</dbReference>
<gene>
    <name evidence="2" type="ORF">VNI00_009258</name>
</gene>
<reference evidence="2 3" key="1">
    <citation type="submission" date="2024-01" db="EMBL/GenBank/DDBJ databases">
        <title>A draft genome for a cacao thread blight-causing isolate of Paramarasmius palmivorus.</title>
        <authorList>
            <person name="Baruah I.K."/>
            <person name="Bukari Y."/>
            <person name="Amoako-Attah I."/>
            <person name="Meinhardt L.W."/>
            <person name="Bailey B.A."/>
            <person name="Cohen S.P."/>
        </authorList>
    </citation>
    <scope>NUCLEOTIDE SEQUENCE [LARGE SCALE GENOMIC DNA]</scope>
    <source>
        <strain evidence="2 3">GH-12</strain>
    </source>
</reference>
<keyword evidence="1" id="KW-0472">Membrane</keyword>
<feature type="transmembrane region" description="Helical" evidence="1">
    <location>
        <begin position="157"/>
        <end position="176"/>
    </location>
</feature>
<name>A0AAW0CTR3_9AGAR</name>
<sequence length="179" mass="19325">MVDATPVAKANVIATLVECILYGAFTVLFIIALAATCRKPVTPQLIRIHAVGTLMFILATMHIVCNISHVAQTIYNTGARSIDTNNPIYIVKEASLMMQIQLGDGFWLYRLYVVWNGDKRVTLPFMTTFIANISIGIFTVVRLIGTPVHSTDFISPGSLPAAIATLALALATNLGCTGQ</sequence>
<protein>
    <submittedName>
        <fullName evidence="2">Uncharacterized protein</fullName>
    </submittedName>
</protein>
<keyword evidence="3" id="KW-1185">Reference proteome</keyword>
<keyword evidence="1" id="KW-1133">Transmembrane helix</keyword>
<evidence type="ECO:0000313" key="2">
    <source>
        <dbReference type="EMBL" id="KAK7041651.1"/>
    </source>
</evidence>
<keyword evidence="1" id="KW-0812">Transmembrane</keyword>
<feature type="transmembrane region" description="Helical" evidence="1">
    <location>
        <begin position="48"/>
        <end position="69"/>
    </location>
</feature>
<feature type="transmembrane region" description="Helical" evidence="1">
    <location>
        <begin position="12"/>
        <end position="36"/>
    </location>
</feature>
<feature type="transmembrane region" description="Helical" evidence="1">
    <location>
        <begin position="121"/>
        <end position="145"/>
    </location>
</feature>